<evidence type="ECO:0000313" key="1">
    <source>
        <dbReference type="EMBL" id="TYO74949.1"/>
    </source>
</evidence>
<sequence>MVGSWTVKEFPQMQTVCLIHLRSYHTSTFPTHLHVPGLYALPVRAFATTQQHIAHKTIYTVSEYDDSCQRWANGMRVLLMILAMREIQLSNRVWVRKEQS</sequence>
<gene>
    <name evidence="1" type="ORF">APQ99_02191</name>
</gene>
<evidence type="ECO:0000313" key="2">
    <source>
        <dbReference type="Proteomes" id="UP000323075"/>
    </source>
</evidence>
<name>A0A663A642_HALS9</name>
<proteinExistence type="predicted"/>
<protein>
    <submittedName>
        <fullName evidence="1">Uncharacterized protein</fullName>
    </submittedName>
</protein>
<comment type="caution">
    <text evidence="1">The sequence shown here is derived from an EMBL/GenBank/DDBJ whole genome shotgun (WGS) entry which is preliminary data.</text>
</comment>
<accession>A0A663A642</accession>
<dbReference type="AlphaFoldDB" id="A0A663A642"/>
<dbReference type="Proteomes" id="UP000323075">
    <property type="component" value="Unassembled WGS sequence"/>
</dbReference>
<dbReference type="EMBL" id="VRYN01000009">
    <property type="protein sequence ID" value="TYO74949.1"/>
    <property type="molecule type" value="Genomic_DNA"/>
</dbReference>
<organism evidence="1 2">
    <name type="scientific">Halobacterium salinarum (strain ATCC 33171 / DSM 3754 / JCM 8978 / NBRC 102687 / NCIMB 764 / 91-R6)</name>
    <dbReference type="NCBI Taxonomy" id="2597657"/>
    <lineage>
        <taxon>Archaea</taxon>
        <taxon>Methanobacteriati</taxon>
        <taxon>Methanobacteriota</taxon>
        <taxon>Stenosarchaea group</taxon>
        <taxon>Halobacteria</taxon>
        <taxon>Halobacteriales</taxon>
        <taxon>Halobacteriaceae</taxon>
        <taxon>Halobacterium</taxon>
    </lineage>
</organism>
<reference evidence="1 2" key="1">
    <citation type="submission" date="2019-07" db="EMBL/GenBank/DDBJ databases">
        <title>Genomic Encyclopedia of Archaeal and Bacterial Type Strains, Phase II (KMG-II): from individual species to whole genera.</title>
        <authorList>
            <person name="Goeker M."/>
        </authorList>
    </citation>
    <scope>NUCLEOTIDE SEQUENCE [LARGE SCALE GENOMIC DNA]</scope>
    <source>
        <strain evidence="1 2">DSM 3754</strain>
    </source>
</reference>